<dbReference type="PaxDb" id="2850-Phatr43556"/>
<evidence type="ECO:0000256" key="1">
    <source>
        <dbReference type="SAM" id="SignalP"/>
    </source>
</evidence>
<dbReference type="PANTHER" id="PTHR35514">
    <property type="entry name" value="THYLAKOID LUMENAL 15.0 KDA PROTEIN 2, CHLOROPLASTIC"/>
    <property type="match status" value="1"/>
</dbReference>
<evidence type="ECO:0000313" key="4">
    <source>
        <dbReference type="Proteomes" id="UP000000759"/>
    </source>
</evidence>
<dbReference type="Proteomes" id="UP000000759">
    <property type="component" value="Chromosome 2"/>
</dbReference>
<dbReference type="GeneID" id="7197295"/>
<keyword evidence="1" id="KW-0732">Signal</keyword>
<feature type="chain" id="PRO_5002852628" description="TPM domain-containing protein" evidence="1">
    <location>
        <begin position="21"/>
        <end position="249"/>
    </location>
</feature>
<organism evidence="3 4">
    <name type="scientific">Phaeodactylum tricornutum (strain CCAP 1055/1)</name>
    <dbReference type="NCBI Taxonomy" id="556484"/>
    <lineage>
        <taxon>Eukaryota</taxon>
        <taxon>Sar</taxon>
        <taxon>Stramenopiles</taxon>
        <taxon>Ochrophyta</taxon>
        <taxon>Bacillariophyta</taxon>
        <taxon>Bacillariophyceae</taxon>
        <taxon>Bacillariophycidae</taxon>
        <taxon>Naviculales</taxon>
        <taxon>Phaeodactylaceae</taxon>
        <taxon>Phaeodactylum</taxon>
    </lineage>
</organism>
<dbReference type="RefSeq" id="XP_002178007.1">
    <property type="nucleotide sequence ID" value="XM_002177971.1"/>
</dbReference>
<dbReference type="SMR" id="B7FSM5"/>
<evidence type="ECO:0000313" key="3">
    <source>
        <dbReference type="EMBL" id="EEC50821.1"/>
    </source>
</evidence>
<sequence length="249" mass="27297">MRNLLSALLLLLNHYAPVVAFAPSANSRDTLRARTHTGLGVQPDEFTPQGEVTRRSAFSTAISRALAVGTVAAGTTLPAWARLESVDRPDLLPAEKGVNVIQTEKFLTSGQAKRMNDLLVALERDTGFRVRVLCQSYPNTPGLAIRDYWDLGKEGQKDDKYVVLVVDQFGGRGNVLNFNVGDGLKFALPNVFWNRLSSKYGTTFYVRDNGIDLAVTNAIEAIVTCLRSEDQYCVSVPEEAPSMKSLGLF</sequence>
<dbReference type="PANTHER" id="PTHR35514:SF1">
    <property type="entry name" value="THYLAKOID LUMENAL 15.0 KDA PROTEIN 2, CHLOROPLASTIC"/>
    <property type="match status" value="1"/>
</dbReference>
<dbReference type="AlphaFoldDB" id="B7FSM5"/>
<accession>B7FSM5</accession>
<dbReference type="KEGG" id="pti:PHATRDRAFT_43556"/>
<name>B7FSM5_PHATC</name>
<dbReference type="Pfam" id="PF04536">
    <property type="entry name" value="TPM_phosphatase"/>
    <property type="match status" value="1"/>
</dbReference>
<protein>
    <recommendedName>
        <fullName evidence="2">TPM domain-containing protein</fullName>
    </recommendedName>
</protein>
<dbReference type="Gene3D" id="3.10.310.50">
    <property type="match status" value="1"/>
</dbReference>
<evidence type="ECO:0000259" key="2">
    <source>
        <dbReference type="Pfam" id="PF04536"/>
    </source>
</evidence>
<reference evidence="4" key="2">
    <citation type="submission" date="2008-08" db="EMBL/GenBank/DDBJ databases">
        <authorList>
            <consortium name="Diatom Consortium"/>
            <person name="Grigoriev I."/>
            <person name="Grimwood J."/>
            <person name="Kuo A."/>
            <person name="Otillar R.P."/>
            <person name="Salamov A."/>
            <person name="Detter J.C."/>
            <person name="Lindquist E."/>
            <person name="Shapiro H."/>
            <person name="Lucas S."/>
            <person name="Glavina del Rio T."/>
            <person name="Pitluck S."/>
            <person name="Rokhsar D."/>
            <person name="Bowler C."/>
        </authorList>
    </citation>
    <scope>GENOME REANNOTATION</scope>
    <source>
        <strain evidence="4">CCAP 1055/1</strain>
    </source>
</reference>
<proteinExistence type="predicted"/>
<feature type="domain" description="TPM" evidence="2">
    <location>
        <begin position="100"/>
        <end position="224"/>
    </location>
</feature>
<dbReference type="OrthoDB" id="417797at2759"/>
<dbReference type="HOGENOM" id="CLU_090456_1_0_1"/>
<dbReference type="InterPro" id="IPR007621">
    <property type="entry name" value="TPM_dom"/>
</dbReference>
<dbReference type="STRING" id="556484.B7FSM5"/>
<keyword evidence="4" id="KW-1185">Reference proteome</keyword>
<gene>
    <name evidence="3" type="ORF">PHATRDRAFT_43556</name>
</gene>
<dbReference type="EMBL" id="CM000606">
    <property type="protein sequence ID" value="EEC50821.1"/>
    <property type="molecule type" value="Genomic_DNA"/>
</dbReference>
<dbReference type="OMA" id="HAMACLV"/>
<feature type="signal peptide" evidence="1">
    <location>
        <begin position="1"/>
        <end position="20"/>
    </location>
</feature>
<dbReference type="InParanoid" id="B7FSM5"/>
<reference evidence="3 4" key="1">
    <citation type="journal article" date="2008" name="Nature">
        <title>The Phaeodactylum genome reveals the evolutionary history of diatom genomes.</title>
        <authorList>
            <person name="Bowler C."/>
            <person name="Allen A.E."/>
            <person name="Badger J.H."/>
            <person name="Grimwood J."/>
            <person name="Jabbari K."/>
            <person name="Kuo A."/>
            <person name="Maheswari U."/>
            <person name="Martens C."/>
            <person name="Maumus F."/>
            <person name="Otillar R.P."/>
            <person name="Rayko E."/>
            <person name="Salamov A."/>
            <person name="Vandepoele K."/>
            <person name="Beszteri B."/>
            <person name="Gruber A."/>
            <person name="Heijde M."/>
            <person name="Katinka M."/>
            <person name="Mock T."/>
            <person name="Valentin K."/>
            <person name="Verret F."/>
            <person name="Berges J.A."/>
            <person name="Brownlee C."/>
            <person name="Cadoret J.P."/>
            <person name="Chiovitti A."/>
            <person name="Choi C.J."/>
            <person name="Coesel S."/>
            <person name="De Martino A."/>
            <person name="Detter J.C."/>
            <person name="Durkin C."/>
            <person name="Falciatore A."/>
            <person name="Fournet J."/>
            <person name="Haruta M."/>
            <person name="Huysman M.J."/>
            <person name="Jenkins B.D."/>
            <person name="Jiroutova K."/>
            <person name="Jorgensen R.E."/>
            <person name="Joubert Y."/>
            <person name="Kaplan A."/>
            <person name="Kroger N."/>
            <person name="Kroth P.G."/>
            <person name="La Roche J."/>
            <person name="Lindquist E."/>
            <person name="Lommer M."/>
            <person name="Martin-Jezequel V."/>
            <person name="Lopez P.J."/>
            <person name="Lucas S."/>
            <person name="Mangogna M."/>
            <person name="McGinnis K."/>
            <person name="Medlin L.K."/>
            <person name="Montsant A."/>
            <person name="Oudot-Le Secq M.P."/>
            <person name="Napoli C."/>
            <person name="Obornik M."/>
            <person name="Parker M.S."/>
            <person name="Petit J.L."/>
            <person name="Porcel B.M."/>
            <person name="Poulsen N."/>
            <person name="Robison M."/>
            <person name="Rychlewski L."/>
            <person name="Rynearson T.A."/>
            <person name="Schmutz J."/>
            <person name="Shapiro H."/>
            <person name="Siaut M."/>
            <person name="Stanley M."/>
            <person name="Sussman M.R."/>
            <person name="Taylor A.R."/>
            <person name="Vardi A."/>
            <person name="von Dassow P."/>
            <person name="Vyverman W."/>
            <person name="Willis A."/>
            <person name="Wyrwicz L.S."/>
            <person name="Rokhsar D.S."/>
            <person name="Weissenbach J."/>
            <person name="Armbrust E.V."/>
            <person name="Green B.R."/>
            <person name="Van de Peer Y."/>
            <person name="Grigoriev I.V."/>
        </authorList>
    </citation>
    <scope>NUCLEOTIDE SEQUENCE [LARGE SCALE GENOMIC DNA]</scope>
    <source>
        <strain evidence="3 4">CCAP 1055/1</strain>
    </source>
</reference>
<dbReference type="eggNOG" id="ENOG502QVHQ">
    <property type="taxonomic scope" value="Eukaryota"/>
</dbReference>